<evidence type="ECO:0000256" key="4">
    <source>
        <dbReference type="ARBA" id="ARBA00006633"/>
    </source>
</evidence>
<evidence type="ECO:0000256" key="5">
    <source>
        <dbReference type="ARBA" id="ARBA00022490"/>
    </source>
</evidence>
<evidence type="ECO:0000256" key="9">
    <source>
        <dbReference type="ARBA" id="ARBA00022884"/>
    </source>
</evidence>
<comment type="similarity">
    <text evidence="4">Belongs to the FMR1 family.</text>
</comment>
<evidence type="ECO:0000256" key="8">
    <source>
        <dbReference type="ARBA" id="ARBA00022845"/>
    </source>
</evidence>
<dbReference type="CDD" id="cd22425">
    <property type="entry name" value="KH_I_FMR1_FXR_rpt1"/>
    <property type="match status" value="1"/>
</dbReference>
<dbReference type="SUPFAM" id="SSF54791">
    <property type="entry name" value="Eukaryotic type KH-domain (KH-domain type I)"/>
    <property type="match status" value="2"/>
</dbReference>
<feature type="domain" description="Agenet-like" evidence="17">
    <location>
        <begin position="65"/>
        <end position="119"/>
    </location>
</feature>
<dbReference type="PANTHER" id="PTHR10603">
    <property type="entry name" value="FRAGILE X MENTAL RETARDATION SYNDROME-RELATED PROTEIN"/>
    <property type="match status" value="1"/>
</dbReference>
<feature type="compositionally biased region" description="Polar residues" evidence="16">
    <location>
        <begin position="654"/>
        <end position="677"/>
    </location>
</feature>
<dbReference type="EMBL" id="CAJOBA010007524">
    <property type="protein sequence ID" value="CAF3804869.1"/>
    <property type="molecule type" value="Genomic_DNA"/>
</dbReference>
<dbReference type="PROSITE" id="PS50084">
    <property type="entry name" value="KH_TYPE_1"/>
    <property type="match status" value="2"/>
</dbReference>
<dbReference type="PANTHER" id="PTHR10603:SF7">
    <property type="entry name" value="FRAGILE X MESSENGER RIBONUCLEOPROTEIN 1 HOMOLOG"/>
    <property type="match status" value="1"/>
</dbReference>
<keyword evidence="10" id="KW-0524">Neurogenesis</keyword>
<keyword evidence="8" id="KW-0810">Translation regulation</keyword>
<dbReference type="CDD" id="cd22427">
    <property type="entry name" value="KH_I_FMR1_FXR_rpt3"/>
    <property type="match status" value="1"/>
</dbReference>
<dbReference type="AlphaFoldDB" id="A0A8S2E350"/>
<dbReference type="FunFam" id="3.30.1370.10:FF:000054">
    <property type="entry name" value="Fragile X mental retardation protein 1"/>
    <property type="match status" value="1"/>
</dbReference>
<feature type="compositionally biased region" description="Polar residues" evidence="16">
    <location>
        <begin position="509"/>
        <end position="523"/>
    </location>
</feature>
<evidence type="ECO:0000256" key="11">
    <source>
        <dbReference type="ARBA" id="ARBA00023018"/>
    </source>
</evidence>
<organism evidence="18 20">
    <name type="scientific">Didymodactylos carnosus</name>
    <dbReference type="NCBI Taxonomy" id="1234261"/>
    <lineage>
        <taxon>Eukaryota</taxon>
        <taxon>Metazoa</taxon>
        <taxon>Spiralia</taxon>
        <taxon>Gnathifera</taxon>
        <taxon>Rotifera</taxon>
        <taxon>Eurotatoria</taxon>
        <taxon>Bdelloidea</taxon>
        <taxon>Philodinida</taxon>
        <taxon>Philodinidae</taxon>
        <taxon>Didymodactylos</taxon>
    </lineage>
</organism>
<comment type="caution">
    <text evidence="18">The sequence shown here is derived from an EMBL/GenBank/DDBJ whole genome shotgun (WGS) entry which is preliminary data.</text>
</comment>
<keyword evidence="13" id="KW-0687">Ribonucleoprotein</keyword>
<accession>A0A8S2E350</accession>
<dbReference type="GO" id="GO:0045182">
    <property type="term" value="F:translation regulator activity"/>
    <property type="evidence" value="ECO:0007669"/>
    <property type="project" value="TreeGrafter"/>
</dbReference>
<evidence type="ECO:0000313" key="20">
    <source>
        <dbReference type="Proteomes" id="UP000677228"/>
    </source>
</evidence>
<dbReference type="GO" id="GO:0099577">
    <property type="term" value="P:regulation of translation at presynapse, modulating synaptic transmission"/>
    <property type="evidence" value="ECO:0007669"/>
    <property type="project" value="TreeGrafter"/>
</dbReference>
<evidence type="ECO:0000256" key="16">
    <source>
        <dbReference type="SAM" id="MobiDB-lite"/>
    </source>
</evidence>
<dbReference type="Pfam" id="PF17904">
    <property type="entry name" value="KH_9"/>
    <property type="match status" value="1"/>
</dbReference>
<evidence type="ECO:0000313" key="18">
    <source>
        <dbReference type="EMBL" id="CAF1036622.1"/>
    </source>
</evidence>
<dbReference type="FunFam" id="3.30.1370.10:FF:000004">
    <property type="entry name" value="Fragile X mental retardation 1, isoform CRA_e"/>
    <property type="match status" value="1"/>
</dbReference>
<evidence type="ECO:0000259" key="17">
    <source>
        <dbReference type="PROSITE" id="PS51641"/>
    </source>
</evidence>
<feature type="compositionally biased region" description="Low complexity" evidence="16">
    <location>
        <begin position="611"/>
        <end position="622"/>
    </location>
</feature>
<dbReference type="SMART" id="SM00322">
    <property type="entry name" value="KH"/>
    <property type="match status" value="2"/>
</dbReference>
<feature type="region of interest" description="Disordered" evidence="16">
    <location>
        <begin position="387"/>
        <end position="752"/>
    </location>
</feature>
<dbReference type="GO" id="GO:0048170">
    <property type="term" value="P:positive regulation of long-term neuronal synaptic plasticity"/>
    <property type="evidence" value="ECO:0007669"/>
    <property type="project" value="TreeGrafter"/>
</dbReference>
<evidence type="ECO:0000256" key="7">
    <source>
        <dbReference type="ARBA" id="ARBA00022737"/>
    </source>
</evidence>
<keyword evidence="6" id="KW-0678">Repressor</keyword>
<protein>
    <recommendedName>
        <fullName evidence="17">Agenet-like domain-containing protein</fullName>
    </recommendedName>
</protein>
<dbReference type="GO" id="GO:0098793">
    <property type="term" value="C:presynapse"/>
    <property type="evidence" value="ECO:0007669"/>
    <property type="project" value="GOC"/>
</dbReference>
<dbReference type="Proteomes" id="UP000677228">
    <property type="component" value="Unassembled WGS sequence"/>
</dbReference>
<dbReference type="GO" id="GO:1990904">
    <property type="term" value="C:ribonucleoprotein complex"/>
    <property type="evidence" value="ECO:0007669"/>
    <property type="project" value="UniProtKB-KW"/>
</dbReference>
<dbReference type="PROSITE" id="PS51641">
    <property type="entry name" value="AGENET_LIKE"/>
    <property type="match status" value="1"/>
</dbReference>
<dbReference type="GO" id="GO:0043488">
    <property type="term" value="P:regulation of mRNA stability"/>
    <property type="evidence" value="ECO:0007669"/>
    <property type="project" value="TreeGrafter"/>
</dbReference>
<evidence type="ECO:0000256" key="10">
    <source>
        <dbReference type="ARBA" id="ARBA00022902"/>
    </source>
</evidence>
<dbReference type="CDD" id="cd22426">
    <property type="entry name" value="KH_I_FMR1_FXR_rpt2"/>
    <property type="match status" value="1"/>
</dbReference>
<dbReference type="InterPro" id="IPR040148">
    <property type="entry name" value="FMR1"/>
</dbReference>
<keyword evidence="7" id="KW-0677">Repeat</keyword>
<feature type="compositionally biased region" description="Low complexity" evidence="16">
    <location>
        <begin position="689"/>
        <end position="703"/>
    </location>
</feature>
<dbReference type="GO" id="GO:0007399">
    <property type="term" value="P:nervous system development"/>
    <property type="evidence" value="ECO:0007669"/>
    <property type="project" value="UniProtKB-KW"/>
</dbReference>
<dbReference type="GO" id="GO:0010494">
    <property type="term" value="C:cytoplasmic stress granule"/>
    <property type="evidence" value="ECO:0007669"/>
    <property type="project" value="UniProtKB-SubCell"/>
</dbReference>
<reference evidence="18" key="1">
    <citation type="submission" date="2021-02" db="EMBL/GenBank/DDBJ databases">
        <authorList>
            <person name="Nowell W R."/>
        </authorList>
    </citation>
    <scope>NUCLEOTIDE SEQUENCE</scope>
</reference>
<dbReference type="GO" id="GO:0043204">
    <property type="term" value="C:perikaryon"/>
    <property type="evidence" value="ECO:0007669"/>
    <property type="project" value="UniProtKB-SubCell"/>
</dbReference>
<evidence type="ECO:0000256" key="12">
    <source>
        <dbReference type="ARBA" id="ARBA00023273"/>
    </source>
</evidence>
<proteinExistence type="inferred from homology"/>
<sequence>MDELCVEVGHANGAYYKAYIYDIDQTGIDVKYEQDFFPPSKIPFIECRCRLPPESTDLKKLQPGDPCEVLSKAKEDEPLGWWPATAKMFKGDFFVVDYKVSAQGASYSDIVSSDKIRCPNTNPMITSSTFRKLELPVPKESQEACTNPNNHKDFKRTTGAVVVRYDRASENLVIISDKESVIRHAQILSDMHFRNLRQKAKLVSETEKYTKQLERMMVTQTSKFVEQFTIKTDLMGLAIGTHGSNIQKAREIPGITAIEVEDETCTLKVFGETEQAVKDARSILEYVEDIVLISRDLIGKVIGKKGHIIQEIVDKSGVVRVKIEGDNEQTTPREENQVPFVFVGTADNIANAKVLLDYHIACLKEFDELQEKRIQVSEQFRTISGTGQAGVGFQGMGGPGNNMGRGGRYESDRISNSGSVRGGYRDNNYRDQQQQQGLQQRGGSGGYQQQQSQPQNRPFGRGRGRRGGTNAYRGGTQSDMGTGDEASECGDYEVKSHRDWAATVESETESLQLDSTDYNTDTMSNRSMGRGNSRGGRRNWKRGRPPLPISGMKITTFHLDSFNGPSRGAGGGRRRANDNDSTMFESEDLAEGNASPDDSYEHQEQSQQQLRGFNRPGNNRPRGGVGNRSYNVQRIRNNNHEEFYNNAERGYGEQQRSANDSSNRSGPKVTSNQQNKKNGLDGGDASVKNNNSDNDVLNGNNNDPSGPKRQRSPKRTNTTNNNKLDGNQQKNSQPQQNVTATSPTTATINGIK</sequence>
<evidence type="ECO:0000313" key="19">
    <source>
        <dbReference type="EMBL" id="CAF3804869.1"/>
    </source>
</evidence>
<evidence type="ECO:0000256" key="13">
    <source>
        <dbReference type="ARBA" id="ARBA00023274"/>
    </source>
</evidence>
<comment type="subcellular location">
    <subcellularLocation>
        <location evidence="3">Cell projection</location>
        <location evidence="3">Neuron projection</location>
    </subcellularLocation>
    <subcellularLocation>
        <location evidence="1">Cytoplasm</location>
        <location evidence="1">Stress granule</location>
    </subcellularLocation>
    <subcellularLocation>
        <location evidence="2">Perikaryon</location>
    </subcellularLocation>
    <subcellularLocation>
        <location evidence="14">Synapse</location>
    </subcellularLocation>
</comment>
<name>A0A8S2E350_9BILA</name>
<keyword evidence="12" id="KW-0966">Cell projection</keyword>
<dbReference type="GO" id="GO:0005634">
    <property type="term" value="C:nucleus"/>
    <property type="evidence" value="ECO:0007669"/>
    <property type="project" value="TreeGrafter"/>
</dbReference>
<feature type="compositionally biased region" description="Polar residues" evidence="16">
    <location>
        <begin position="715"/>
        <end position="752"/>
    </location>
</feature>
<dbReference type="InterPro" id="IPR041560">
    <property type="entry name" value="Tudor_FRM1"/>
</dbReference>
<dbReference type="EMBL" id="CAJNOK010007513">
    <property type="protein sequence ID" value="CAF1036622.1"/>
    <property type="molecule type" value="Genomic_DNA"/>
</dbReference>
<dbReference type="GO" id="GO:0048513">
    <property type="term" value="P:animal organ development"/>
    <property type="evidence" value="ECO:0007669"/>
    <property type="project" value="TreeGrafter"/>
</dbReference>
<dbReference type="InterPro" id="IPR036612">
    <property type="entry name" value="KH_dom_type_1_sf"/>
</dbReference>
<evidence type="ECO:0000256" key="1">
    <source>
        <dbReference type="ARBA" id="ARBA00004210"/>
    </source>
</evidence>
<evidence type="ECO:0000256" key="6">
    <source>
        <dbReference type="ARBA" id="ARBA00022491"/>
    </source>
</evidence>
<dbReference type="InterPro" id="IPR004087">
    <property type="entry name" value="KH_dom"/>
</dbReference>
<keyword evidence="9 15" id="KW-0694">RNA-binding</keyword>
<dbReference type="GO" id="GO:0051028">
    <property type="term" value="P:mRNA transport"/>
    <property type="evidence" value="ECO:0007669"/>
    <property type="project" value="TreeGrafter"/>
</dbReference>
<dbReference type="Pfam" id="PF00013">
    <property type="entry name" value="KH_1"/>
    <property type="match status" value="2"/>
</dbReference>
<dbReference type="Gene3D" id="3.30.1370.10">
    <property type="entry name" value="K Homology domain, type 1"/>
    <property type="match status" value="2"/>
</dbReference>
<dbReference type="GO" id="GO:0043005">
    <property type="term" value="C:neuron projection"/>
    <property type="evidence" value="ECO:0007669"/>
    <property type="project" value="UniProtKB-SubCell"/>
</dbReference>
<dbReference type="InterPro" id="IPR040472">
    <property type="entry name" value="FMRP_KH0"/>
</dbReference>
<keyword evidence="11" id="KW-0770">Synapse</keyword>
<evidence type="ECO:0000256" key="3">
    <source>
        <dbReference type="ARBA" id="ARBA00004487"/>
    </source>
</evidence>
<evidence type="ECO:0000256" key="2">
    <source>
        <dbReference type="ARBA" id="ARBA00004484"/>
    </source>
</evidence>
<dbReference type="Proteomes" id="UP000682733">
    <property type="component" value="Unassembled WGS sequence"/>
</dbReference>
<keyword evidence="5" id="KW-0963">Cytoplasm</keyword>
<feature type="compositionally biased region" description="Gly residues" evidence="16">
    <location>
        <begin position="387"/>
        <end position="406"/>
    </location>
</feature>
<dbReference type="GO" id="GO:0003730">
    <property type="term" value="F:mRNA 3'-UTR binding"/>
    <property type="evidence" value="ECO:0007669"/>
    <property type="project" value="TreeGrafter"/>
</dbReference>
<evidence type="ECO:0000256" key="15">
    <source>
        <dbReference type="PROSITE-ProRule" id="PRU00117"/>
    </source>
</evidence>
<feature type="compositionally biased region" description="Low complexity" evidence="16">
    <location>
        <begin position="447"/>
        <end position="459"/>
    </location>
</feature>
<evidence type="ECO:0000256" key="14">
    <source>
        <dbReference type="ARBA" id="ARBA00034103"/>
    </source>
</evidence>
<dbReference type="GO" id="GO:0045727">
    <property type="term" value="P:positive regulation of translation"/>
    <property type="evidence" value="ECO:0007669"/>
    <property type="project" value="TreeGrafter"/>
</dbReference>
<feature type="compositionally biased region" description="Basic residues" evidence="16">
    <location>
        <begin position="535"/>
        <end position="544"/>
    </location>
</feature>
<dbReference type="Pfam" id="PF18336">
    <property type="entry name" value="Tudor_FRX1"/>
    <property type="match status" value="1"/>
</dbReference>
<dbReference type="InterPro" id="IPR004088">
    <property type="entry name" value="KH_dom_type_1"/>
</dbReference>
<dbReference type="Gene3D" id="2.30.30.140">
    <property type="match status" value="2"/>
</dbReference>
<gene>
    <name evidence="18" type="ORF">OVA965_LOCUS16267</name>
    <name evidence="19" type="ORF">TMI583_LOCUS16276</name>
</gene>